<dbReference type="STRING" id="1206085.SAMN05443575_0275"/>
<evidence type="ECO:0000313" key="6">
    <source>
        <dbReference type="EMBL" id="SHF55245.1"/>
    </source>
</evidence>
<dbReference type="AlphaFoldDB" id="A0A1M5CKE1"/>
<keyword evidence="3 4" id="KW-0418">Kinase</keyword>
<dbReference type="Pfam" id="PF00294">
    <property type="entry name" value="PfkB"/>
    <property type="match status" value="1"/>
</dbReference>
<gene>
    <name evidence="6" type="ORF">SAMN05443575_0275</name>
</gene>
<dbReference type="InterPro" id="IPR029056">
    <property type="entry name" value="Ribokinase-like"/>
</dbReference>
<dbReference type="GO" id="GO:0006796">
    <property type="term" value="P:phosphate-containing compound metabolic process"/>
    <property type="evidence" value="ECO:0007669"/>
    <property type="project" value="UniProtKB-ARBA"/>
</dbReference>
<dbReference type="Proteomes" id="UP000186132">
    <property type="component" value="Unassembled WGS sequence"/>
</dbReference>
<dbReference type="OrthoDB" id="7946249at2"/>
<dbReference type="RefSeq" id="WP_073384980.1">
    <property type="nucleotide sequence ID" value="NZ_FQVU01000001.1"/>
</dbReference>
<dbReference type="PANTHER" id="PTHR10584">
    <property type="entry name" value="SUGAR KINASE"/>
    <property type="match status" value="1"/>
</dbReference>
<reference evidence="6 7" key="1">
    <citation type="submission" date="2016-11" db="EMBL/GenBank/DDBJ databases">
        <authorList>
            <person name="Jaros S."/>
            <person name="Januszkiewicz K."/>
            <person name="Wedrychowicz H."/>
        </authorList>
    </citation>
    <scope>NUCLEOTIDE SEQUENCE [LARGE SCALE GENOMIC DNA]</scope>
    <source>
        <strain evidence="6 7">DSM 45627</strain>
    </source>
</reference>
<evidence type="ECO:0000256" key="1">
    <source>
        <dbReference type="ARBA" id="ARBA00010688"/>
    </source>
</evidence>
<dbReference type="PROSITE" id="PS00584">
    <property type="entry name" value="PFKB_KINASES_2"/>
    <property type="match status" value="1"/>
</dbReference>
<dbReference type="InterPro" id="IPR002173">
    <property type="entry name" value="Carboh/pur_kinase_PfkB_CS"/>
</dbReference>
<dbReference type="PANTHER" id="PTHR10584:SF166">
    <property type="entry name" value="RIBOKINASE"/>
    <property type="match status" value="1"/>
</dbReference>
<evidence type="ECO:0000256" key="3">
    <source>
        <dbReference type="ARBA" id="ARBA00022777"/>
    </source>
</evidence>
<dbReference type="PRINTS" id="PR00990">
    <property type="entry name" value="RIBOKINASE"/>
</dbReference>
<dbReference type="InterPro" id="IPR002139">
    <property type="entry name" value="Ribo/fructo_kinase"/>
</dbReference>
<evidence type="ECO:0000256" key="2">
    <source>
        <dbReference type="ARBA" id="ARBA00022679"/>
    </source>
</evidence>
<keyword evidence="7" id="KW-1185">Reference proteome</keyword>
<feature type="domain" description="Carbohydrate kinase PfkB" evidence="5">
    <location>
        <begin position="9"/>
        <end position="307"/>
    </location>
</feature>
<dbReference type="SUPFAM" id="SSF53613">
    <property type="entry name" value="Ribokinase-like"/>
    <property type="match status" value="1"/>
</dbReference>
<dbReference type="InterPro" id="IPR011611">
    <property type="entry name" value="PfkB_dom"/>
</dbReference>
<protein>
    <submittedName>
        <fullName evidence="6">Sugar or nucleoside kinase, ribokinase family</fullName>
    </submittedName>
</protein>
<accession>A0A1M5CKE1</accession>
<proteinExistence type="inferred from homology"/>
<dbReference type="EMBL" id="FQVU01000001">
    <property type="protein sequence ID" value="SHF55245.1"/>
    <property type="molecule type" value="Genomic_DNA"/>
</dbReference>
<evidence type="ECO:0000259" key="5">
    <source>
        <dbReference type="Pfam" id="PF00294"/>
    </source>
</evidence>
<keyword evidence="2 4" id="KW-0808">Transferase</keyword>
<evidence type="ECO:0000256" key="4">
    <source>
        <dbReference type="RuleBase" id="RU003704"/>
    </source>
</evidence>
<name>A0A1M5CKE1_9ACTN</name>
<organism evidence="6 7">
    <name type="scientific">Jatrophihabitans endophyticus</name>
    <dbReference type="NCBI Taxonomy" id="1206085"/>
    <lineage>
        <taxon>Bacteria</taxon>
        <taxon>Bacillati</taxon>
        <taxon>Actinomycetota</taxon>
        <taxon>Actinomycetes</taxon>
        <taxon>Jatrophihabitantales</taxon>
        <taxon>Jatrophihabitantaceae</taxon>
        <taxon>Jatrophihabitans</taxon>
    </lineage>
</organism>
<dbReference type="Gene3D" id="3.40.1190.20">
    <property type="match status" value="1"/>
</dbReference>
<comment type="similarity">
    <text evidence="1 4">Belongs to the carbohydrate kinase PfkB family.</text>
</comment>
<evidence type="ECO:0000313" key="7">
    <source>
        <dbReference type="Proteomes" id="UP000186132"/>
    </source>
</evidence>
<sequence length="340" mass="34023">MSETGPYDLLVLAELNADVVVACDGPVRFGQVEQLVDHATITLGSSGAITAAAASALGLRVALCAVVGDDEPGRAAVDLLAATGVDATAVVRRPGRRTGMTVVLTRPDGDRALLTFAGTMADLGAADVPGDLLAAARHVHVSSVYLQSALRPGLPDLLARARSGGATTSLDPGWDPQERWDAVHPVLPHLDVVLPNAAECVAIAHSLHAAAGGDGPPPVDPVVAAATLQAHGPAVALKLGAAGAALVSARGLHRVAGRPVTPLDTTGAGDNFDAGFLSARLAGHADAEALARAVACGTLSLAGWGGTGALPSAAEADALAADLAPDIITEIARAPQENRR</sequence>
<dbReference type="GO" id="GO:0016301">
    <property type="term" value="F:kinase activity"/>
    <property type="evidence" value="ECO:0007669"/>
    <property type="project" value="UniProtKB-KW"/>
</dbReference>